<keyword evidence="6" id="KW-0723">Serine/threonine-protein kinase</keyword>
<dbReference type="EMBL" id="CP093344">
    <property type="protein sequence ID" value="WOG90080.1"/>
    <property type="molecule type" value="Genomic_DNA"/>
</dbReference>
<evidence type="ECO:0000256" key="3">
    <source>
        <dbReference type="ARBA" id="ARBA00022777"/>
    </source>
</evidence>
<dbReference type="Gene3D" id="1.10.510.10">
    <property type="entry name" value="Transferase(Phosphotransferase) domain 1"/>
    <property type="match status" value="1"/>
</dbReference>
<dbReference type="Pfam" id="PF00069">
    <property type="entry name" value="Pkinase"/>
    <property type="match status" value="1"/>
</dbReference>
<dbReference type="EMBL" id="LNRQ01000002">
    <property type="protein sequence ID" value="KZN07406.1"/>
    <property type="molecule type" value="Genomic_DNA"/>
</dbReference>
<dbReference type="InterPro" id="IPR000719">
    <property type="entry name" value="Prot_kinase_dom"/>
</dbReference>
<dbReference type="PROSITE" id="PS00107">
    <property type="entry name" value="PROTEIN_KINASE_ATP"/>
    <property type="match status" value="1"/>
</dbReference>
<dbReference type="CDD" id="cd06623">
    <property type="entry name" value="PKc_MAPKK_plant_like"/>
    <property type="match status" value="1"/>
</dbReference>
<feature type="domain" description="Protein kinase" evidence="7">
    <location>
        <begin position="55"/>
        <end position="324"/>
    </location>
</feature>
<gene>
    <name evidence="8" type="ORF">DCAR_008243</name>
    <name evidence="9" type="ORF">DCAR_0209321</name>
</gene>
<evidence type="ECO:0000256" key="6">
    <source>
        <dbReference type="RuleBase" id="RU000304"/>
    </source>
</evidence>
<dbReference type="InterPro" id="IPR008271">
    <property type="entry name" value="Ser/Thr_kinase_AS"/>
</dbReference>
<keyword evidence="10" id="KW-1185">Reference proteome</keyword>
<dbReference type="PROSITE" id="PS00108">
    <property type="entry name" value="PROTEIN_KINASE_ST"/>
    <property type="match status" value="1"/>
</dbReference>
<dbReference type="SUPFAM" id="SSF56112">
    <property type="entry name" value="Protein kinase-like (PK-like)"/>
    <property type="match status" value="1"/>
</dbReference>
<keyword evidence="4 5" id="KW-0067">ATP-binding</keyword>
<evidence type="ECO:0000313" key="9">
    <source>
        <dbReference type="EMBL" id="WOG90080.1"/>
    </source>
</evidence>
<accession>A0A166F6P6</accession>
<dbReference type="GO" id="GO:0005524">
    <property type="term" value="F:ATP binding"/>
    <property type="evidence" value="ECO:0007669"/>
    <property type="project" value="UniProtKB-UniRule"/>
</dbReference>
<reference evidence="8" key="1">
    <citation type="journal article" date="2016" name="Nat. Genet.">
        <title>A high-quality carrot genome assembly provides new insights into carotenoid accumulation and asterid genome evolution.</title>
        <authorList>
            <person name="Iorizzo M."/>
            <person name="Ellison S."/>
            <person name="Senalik D."/>
            <person name="Zeng P."/>
            <person name="Satapoomin P."/>
            <person name="Huang J."/>
            <person name="Bowman M."/>
            <person name="Iovene M."/>
            <person name="Sanseverino W."/>
            <person name="Cavagnaro P."/>
            <person name="Yildiz M."/>
            <person name="Macko-Podgorni A."/>
            <person name="Moranska E."/>
            <person name="Grzebelus E."/>
            <person name="Grzebelus D."/>
            <person name="Ashrafi H."/>
            <person name="Zheng Z."/>
            <person name="Cheng S."/>
            <person name="Spooner D."/>
            <person name="Van Deynze A."/>
            <person name="Simon P."/>
        </authorList>
    </citation>
    <scope>NUCLEOTIDE SEQUENCE [LARGE SCALE GENOMIC DNA]</scope>
    <source>
        <tissue evidence="8">Leaf</tissue>
    </source>
</reference>
<feature type="binding site" evidence="5">
    <location>
        <position position="84"/>
    </location>
    <ligand>
        <name>ATP</name>
        <dbReference type="ChEBI" id="CHEBI:30616"/>
    </ligand>
</feature>
<sequence>MIRQRRHQRALSLSLPAPLPSCEFLHHNNLSSSSSSPLSSTSSTNSFTVDNVLDLEKVAVLGHGHGGTVYKVRHKHSANVYALKVLRFDEGEMKIQQEAAVREAEILKRVDSSFIVKCYGVFDNEVLDTDNGGDLCFVMEYMESGSLLDILNICHTLPEKVISVVGRRVLEGLHYLHGMQIVHRDIKPSNLLINSKGEIKIADFGVSIVAKTNEEHEWCVGTCAYMSPERFDSERWNGGDCDGFAGDIWSVGVVLLECFVGRYPLIDPGQKLDWATLMCNICFAEKMVLPDKASPEFRNFVWRCLEKDWRARGTVEELLDHPFVTTCCSASVEGLLGNASETSTQKSEPSLAKWPD</sequence>
<dbReference type="InterPro" id="IPR011009">
    <property type="entry name" value="Kinase-like_dom_sf"/>
</dbReference>
<comment type="similarity">
    <text evidence="6">Belongs to the protein kinase superfamily.</text>
</comment>
<evidence type="ECO:0000259" key="7">
    <source>
        <dbReference type="PROSITE" id="PS50011"/>
    </source>
</evidence>
<proteinExistence type="inferred from homology"/>
<keyword evidence="3" id="KW-0418">Kinase</keyword>
<name>A0A166F6P6_DAUCS</name>
<dbReference type="KEGG" id="dcr:108207831"/>
<keyword evidence="1" id="KW-0808">Transferase</keyword>
<protein>
    <recommendedName>
        <fullName evidence="7">Protein kinase domain-containing protein</fullName>
    </recommendedName>
</protein>
<evidence type="ECO:0000256" key="1">
    <source>
        <dbReference type="ARBA" id="ARBA00022679"/>
    </source>
</evidence>
<evidence type="ECO:0000313" key="10">
    <source>
        <dbReference type="Proteomes" id="UP000077755"/>
    </source>
</evidence>
<dbReference type="PANTHER" id="PTHR24361:SF747">
    <property type="entry name" value="MITOGEN-ACTIVATED PROTEIN KINASE KINASE 10"/>
    <property type="match status" value="1"/>
</dbReference>
<evidence type="ECO:0000256" key="4">
    <source>
        <dbReference type="ARBA" id="ARBA00022840"/>
    </source>
</evidence>
<evidence type="ECO:0000256" key="2">
    <source>
        <dbReference type="ARBA" id="ARBA00022741"/>
    </source>
</evidence>
<dbReference type="InterPro" id="IPR053235">
    <property type="entry name" value="Ser_Thr_kinase"/>
</dbReference>
<dbReference type="GO" id="GO:0005737">
    <property type="term" value="C:cytoplasm"/>
    <property type="evidence" value="ECO:0007669"/>
    <property type="project" value="TreeGrafter"/>
</dbReference>
<dbReference type="InterPro" id="IPR017441">
    <property type="entry name" value="Protein_kinase_ATP_BS"/>
</dbReference>
<dbReference type="Gene3D" id="3.30.200.20">
    <property type="entry name" value="Phosphorylase Kinase, domain 1"/>
    <property type="match status" value="1"/>
</dbReference>
<dbReference type="SMART" id="SM00220">
    <property type="entry name" value="S_TKc"/>
    <property type="match status" value="1"/>
</dbReference>
<dbReference type="PANTHER" id="PTHR24361">
    <property type="entry name" value="MITOGEN-ACTIVATED KINASE KINASE KINASE"/>
    <property type="match status" value="1"/>
</dbReference>
<dbReference type="STRING" id="79200.A0A166F6P6"/>
<dbReference type="OMA" id="CFVMELM"/>
<organism evidence="8">
    <name type="scientific">Daucus carota subsp. sativus</name>
    <name type="common">Carrot</name>
    <dbReference type="NCBI Taxonomy" id="79200"/>
    <lineage>
        <taxon>Eukaryota</taxon>
        <taxon>Viridiplantae</taxon>
        <taxon>Streptophyta</taxon>
        <taxon>Embryophyta</taxon>
        <taxon>Tracheophyta</taxon>
        <taxon>Spermatophyta</taxon>
        <taxon>Magnoliopsida</taxon>
        <taxon>eudicotyledons</taxon>
        <taxon>Gunneridae</taxon>
        <taxon>Pentapetalae</taxon>
        <taxon>asterids</taxon>
        <taxon>campanulids</taxon>
        <taxon>Apiales</taxon>
        <taxon>Apiaceae</taxon>
        <taxon>Apioideae</taxon>
        <taxon>Scandiceae</taxon>
        <taxon>Daucinae</taxon>
        <taxon>Daucus</taxon>
        <taxon>Daucus sect. Daucus</taxon>
    </lineage>
</organism>
<evidence type="ECO:0000256" key="5">
    <source>
        <dbReference type="PROSITE-ProRule" id="PRU10141"/>
    </source>
</evidence>
<reference evidence="9" key="2">
    <citation type="submission" date="2022-03" db="EMBL/GenBank/DDBJ databases">
        <title>Draft title - Genomic analysis of global carrot germplasm unveils the trajectory of domestication and the origin of high carotenoid orange carrot.</title>
        <authorList>
            <person name="Iorizzo M."/>
            <person name="Ellison S."/>
            <person name="Senalik D."/>
            <person name="Macko-Podgorni A."/>
            <person name="Grzebelus D."/>
            <person name="Bostan H."/>
            <person name="Rolling W."/>
            <person name="Curaba J."/>
            <person name="Simon P."/>
        </authorList>
    </citation>
    <scope>NUCLEOTIDE SEQUENCE</scope>
    <source>
        <tissue evidence="9">Leaf</tissue>
    </source>
</reference>
<keyword evidence="2 5" id="KW-0547">Nucleotide-binding</keyword>
<dbReference type="PROSITE" id="PS50011">
    <property type="entry name" value="PROTEIN_KINASE_DOM"/>
    <property type="match status" value="1"/>
</dbReference>
<dbReference type="Gramene" id="KZN07406">
    <property type="protein sequence ID" value="KZN07406"/>
    <property type="gene ID" value="DCAR_008243"/>
</dbReference>
<evidence type="ECO:0000313" key="8">
    <source>
        <dbReference type="EMBL" id="KZN07406.1"/>
    </source>
</evidence>
<dbReference type="AlphaFoldDB" id="A0A166F6P6"/>
<dbReference type="Proteomes" id="UP000077755">
    <property type="component" value="Chromosome 2"/>
</dbReference>
<dbReference type="GO" id="GO:0004674">
    <property type="term" value="F:protein serine/threonine kinase activity"/>
    <property type="evidence" value="ECO:0007669"/>
    <property type="project" value="UniProtKB-KW"/>
</dbReference>